<keyword evidence="1" id="KW-0479">Metal-binding</keyword>
<dbReference type="GO" id="GO:0045122">
    <property type="term" value="P:aflatoxin biosynthetic process"/>
    <property type="evidence" value="ECO:0007669"/>
    <property type="project" value="InterPro"/>
</dbReference>
<evidence type="ECO:0000256" key="1">
    <source>
        <dbReference type="ARBA" id="ARBA00022723"/>
    </source>
</evidence>
<dbReference type="InParanoid" id="A0A0C3HW23"/>
<dbReference type="HOGENOM" id="CLU_043976_0_0_1"/>
<dbReference type="GO" id="GO:0008270">
    <property type="term" value="F:zinc ion binding"/>
    <property type="evidence" value="ECO:0007669"/>
    <property type="project" value="InterPro"/>
</dbReference>
<dbReference type="PANTHER" id="PTHR31069:SF31">
    <property type="entry name" value="MONODICTYPHENONE CLUSTER TRANSCRIPTION FACTOR-RELATED"/>
    <property type="match status" value="1"/>
</dbReference>
<evidence type="ECO:0000259" key="7">
    <source>
        <dbReference type="PROSITE" id="PS50048"/>
    </source>
</evidence>
<evidence type="ECO:0000256" key="3">
    <source>
        <dbReference type="ARBA" id="ARBA00023125"/>
    </source>
</evidence>
<dbReference type="InterPro" id="IPR036864">
    <property type="entry name" value="Zn2-C6_fun-type_DNA-bd_sf"/>
</dbReference>
<organism evidence="8 9">
    <name type="scientific">Oidiodendron maius (strain Zn)</name>
    <dbReference type="NCBI Taxonomy" id="913774"/>
    <lineage>
        <taxon>Eukaryota</taxon>
        <taxon>Fungi</taxon>
        <taxon>Dikarya</taxon>
        <taxon>Ascomycota</taxon>
        <taxon>Pezizomycotina</taxon>
        <taxon>Leotiomycetes</taxon>
        <taxon>Leotiomycetes incertae sedis</taxon>
        <taxon>Myxotrichaceae</taxon>
        <taxon>Oidiodendron</taxon>
    </lineage>
</organism>
<reference evidence="9" key="2">
    <citation type="submission" date="2015-01" db="EMBL/GenBank/DDBJ databases">
        <title>Evolutionary Origins and Diversification of the Mycorrhizal Mutualists.</title>
        <authorList>
            <consortium name="DOE Joint Genome Institute"/>
            <consortium name="Mycorrhizal Genomics Consortium"/>
            <person name="Kohler A."/>
            <person name="Kuo A."/>
            <person name="Nagy L.G."/>
            <person name="Floudas D."/>
            <person name="Copeland A."/>
            <person name="Barry K.W."/>
            <person name="Cichocki N."/>
            <person name="Veneault-Fourrey C."/>
            <person name="LaButti K."/>
            <person name="Lindquist E.A."/>
            <person name="Lipzen A."/>
            <person name="Lundell T."/>
            <person name="Morin E."/>
            <person name="Murat C."/>
            <person name="Riley R."/>
            <person name="Ohm R."/>
            <person name="Sun H."/>
            <person name="Tunlid A."/>
            <person name="Henrissat B."/>
            <person name="Grigoriev I.V."/>
            <person name="Hibbett D.S."/>
            <person name="Martin F."/>
        </authorList>
    </citation>
    <scope>NUCLEOTIDE SEQUENCE [LARGE SCALE GENOMIC DNA]</scope>
    <source>
        <strain evidence="9">Zn</strain>
    </source>
</reference>
<sequence length="460" mass="49508">MTGDPPRAQRRPKVRSSCDGCGAAKLKCDRGQPECSRCVSCCIPCVYGISRRMGKPRRDRTRRNSVPTTSSDSTWTASADYTNCAGADKLEKDSEMLDLGLFSNLSDHSDNAFEIGLGTLDDLHGDLMLGQSLPSLTPPDLGKWDVALDDLLAENLRNATGYTAAESSNFSSNAHSRTPQPSHDSPMAPASIRGHDCALKAHEILESLSVHLLSQASNTPPSFPVTLSTPAATPGGTVHQLVSLDHVLRLNREASENLSQLLNCSCARSPPLALLFASIISRILVWYQQATGSGPAPGLHSQSTSLSSSSSWALDTPTEWPTVLSPRFDSGSGRRSSVGTWSSMGASTIESSVYASSGTKGISTSAPTNMTIGTFSVDDQGVQTALELQLLLGEMRRVGILIDQFTSRESEKYLHSLRAHGGSTHGSLDNLYQSLDQWLRGEHSRITYGMKSKLRELNTR</sequence>
<dbReference type="Proteomes" id="UP000054321">
    <property type="component" value="Unassembled WGS sequence"/>
</dbReference>
<keyword evidence="5" id="KW-0539">Nucleus</keyword>
<reference evidence="8 9" key="1">
    <citation type="submission" date="2014-04" db="EMBL/GenBank/DDBJ databases">
        <authorList>
            <consortium name="DOE Joint Genome Institute"/>
            <person name="Kuo A."/>
            <person name="Martino E."/>
            <person name="Perotto S."/>
            <person name="Kohler A."/>
            <person name="Nagy L.G."/>
            <person name="Floudas D."/>
            <person name="Copeland A."/>
            <person name="Barry K.W."/>
            <person name="Cichocki N."/>
            <person name="Veneault-Fourrey C."/>
            <person name="LaButti K."/>
            <person name="Lindquist E.A."/>
            <person name="Lipzen A."/>
            <person name="Lundell T."/>
            <person name="Morin E."/>
            <person name="Murat C."/>
            <person name="Sun H."/>
            <person name="Tunlid A."/>
            <person name="Henrissat B."/>
            <person name="Grigoriev I.V."/>
            <person name="Hibbett D.S."/>
            <person name="Martin F."/>
            <person name="Nordberg H.P."/>
            <person name="Cantor M.N."/>
            <person name="Hua S.X."/>
        </authorList>
    </citation>
    <scope>NUCLEOTIDE SEQUENCE [LARGE SCALE GENOMIC DNA]</scope>
    <source>
        <strain evidence="8 9">Zn</strain>
    </source>
</reference>
<evidence type="ECO:0000256" key="4">
    <source>
        <dbReference type="ARBA" id="ARBA00023163"/>
    </source>
</evidence>
<dbReference type="InterPro" id="IPR050675">
    <property type="entry name" value="OAF3"/>
</dbReference>
<dbReference type="GO" id="GO:0000981">
    <property type="term" value="F:DNA-binding transcription factor activity, RNA polymerase II-specific"/>
    <property type="evidence" value="ECO:0007669"/>
    <property type="project" value="InterPro"/>
</dbReference>
<keyword evidence="3" id="KW-0238">DNA-binding</keyword>
<evidence type="ECO:0000256" key="6">
    <source>
        <dbReference type="SAM" id="MobiDB-lite"/>
    </source>
</evidence>
<dbReference type="CDD" id="cd00067">
    <property type="entry name" value="GAL4"/>
    <property type="match status" value="1"/>
</dbReference>
<dbReference type="Gene3D" id="4.10.240.10">
    <property type="entry name" value="Zn(2)-C6 fungal-type DNA-binding domain"/>
    <property type="match status" value="1"/>
</dbReference>
<evidence type="ECO:0000256" key="2">
    <source>
        <dbReference type="ARBA" id="ARBA00023015"/>
    </source>
</evidence>
<keyword evidence="9" id="KW-1185">Reference proteome</keyword>
<dbReference type="EMBL" id="KN832870">
    <property type="protein sequence ID" value="KIN07105.1"/>
    <property type="molecule type" value="Genomic_DNA"/>
</dbReference>
<feature type="domain" description="Zn(2)-C6 fungal-type" evidence="7">
    <location>
        <begin position="17"/>
        <end position="47"/>
    </location>
</feature>
<dbReference type="InterPro" id="IPR013700">
    <property type="entry name" value="AflR"/>
</dbReference>
<feature type="compositionally biased region" description="Basic residues" evidence="6">
    <location>
        <begin position="54"/>
        <end position="63"/>
    </location>
</feature>
<dbReference type="GO" id="GO:0005634">
    <property type="term" value="C:nucleus"/>
    <property type="evidence" value="ECO:0007669"/>
    <property type="project" value="InterPro"/>
</dbReference>
<evidence type="ECO:0000256" key="5">
    <source>
        <dbReference type="ARBA" id="ARBA00023242"/>
    </source>
</evidence>
<protein>
    <recommendedName>
        <fullName evidence="7">Zn(2)-C6 fungal-type domain-containing protein</fullName>
    </recommendedName>
</protein>
<dbReference type="Pfam" id="PF00172">
    <property type="entry name" value="Zn_clus"/>
    <property type="match status" value="1"/>
</dbReference>
<dbReference type="PROSITE" id="PS50048">
    <property type="entry name" value="ZN2_CY6_FUNGAL_2"/>
    <property type="match status" value="1"/>
</dbReference>
<dbReference type="SUPFAM" id="SSF57701">
    <property type="entry name" value="Zn2/Cys6 DNA-binding domain"/>
    <property type="match status" value="1"/>
</dbReference>
<gene>
    <name evidence="8" type="ORF">OIDMADRAFT_139759</name>
</gene>
<feature type="compositionally biased region" description="Polar residues" evidence="6">
    <location>
        <begin position="166"/>
        <end position="183"/>
    </location>
</feature>
<evidence type="ECO:0000313" key="9">
    <source>
        <dbReference type="Proteomes" id="UP000054321"/>
    </source>
</evidence>
<name>A0A0C3HW23_OIDMZ</name>
<accession>A0A0C3HW23</accession>
<dbReference type="SMART" id="SM00066">
    <property type="entry name" value="GAL4"/>
    <property type="match status" value="1"/>
</dbReference>
<dbReference type="InterPro" id="IPR001138">
    <property type="entry name" value="Zn2Cys6_DnaBD"/>
</dbReference>
<dbReference type="PANTHER" id="PTHR31069">
    <property type="entry name" value="OLEATE-ACTIVATED TRANSCRIPTION FACTOR 1-RELATED"/>
    <property type="match status" value="1"/>
</dbReference>
<keyword evidence="2" id="KW-0805">Transcription regulation</keyword>
<dbReference type="OrthoDB" id="2328572at2759"/>
<feature type="region of interest" description="Disordered" evidence="6">
    <location>
        <begin position="54"/>
        <end position="74"/>
    </location>
</feature>
<dbReference type="AlphaFoldDB" id="A0A0C3HW23"/>
<dbReference type="Pfam" id="PF08493">
    <property type="entry name" value="AflR"/>
    <property type="match status" value="1"/>
</dbReference>
<feature type="region of interest" description="Disordered" evidence="6">
    <location>
        <begin position="166"/>
        <end position="191"/>
    </location>
</feature>
<evidence type="ECO:0000313" key="8">
    <source>
        <dbReference type="EMBL" id="KIN07105.1"/>
    </source>
</evidence>
<proteinExistence type="predicted"/>
<dbReference type="GO" id="GO:0003677">
    <property type="term" value="F:DNA binding"/>
    <property type="evidence" value="ECO:0007669"/>
    <property type="project" value="UniProtKB-KW"/>
</dbReference>
<keyword evidence="4" id="KW-0804">Transcription</keyword>
<dbReference type="PRINTS" id="PR00755">
    <property type="entry name" value="AFLATOXINBRP"/>
</dbReference>